<keyword evidence="1" id="KW-0614">Plasmid</keyword>
<accession>A0A418SD31</accession>
<dbReference type="KEGG" id="palw:PSAL_035730"/>
<evidence type="ECO:0000313" key="2">
    <source>
        <dbReference type="Proteomes" id="UP000283786"/>
    </source>
</evidence>
<dbReference type="EMBL" id="CP060437">
    <property type="protein sequence ID" value="QPM92309.1"/>
    <property type="molecule type" value="Genomic_DNA"/>
</dbReference>
<protein>
    <submittedName>
        <fullName evidence="1">C-type polyheme cytochrome OmcC</fullName>
    </submittedName>
</protein>
<reference evidence="1 2" key="1">
    <citation type="submission" date="2020-08" db="EMBL/GenBank/DDBJ databases">
        <title>Genome sequence of Rhodobacteraceae bacterium Lw-13e.</title>
        <authorList>
            <person name="Poehlein A."/>
            <person name="Wolter L."/>
            <person name="Daniel R."/>
            <person name="Brinkhoff T."/>
        </authorList>
    </citation>
    <scope>NUCLEOTIDE SEQUENCE [LARGE SCALE GENOMIC DNA]</scope>
    <source>
        <strain evidence="1 2">Lw-13e</strain>
        <plasmid evidence="1 2">p202</plasmid>
    </source>
</reference>
<evidence type="ECO:0000313" key="1">
    <source>
        <dbReference type="EMBL" id="QPM92309.1"/>
    </source>
</evidence>
<proteinExistence type="predicted"/>
<geneLocation type="plasmid" evidence="1 2">
    <name>p202</name>
</geneLocation>
<dbReference type="Proteomes" id="UP000283786">
    <property type="component" value="Plasmid p202"/>
</dbReference>
<organism evidence="1 2">
    <name type="scientific">Pseudooceanicola algae</name>
    <dbReference type="NCBI Taxonomy" id="1537215"/>
    <lineage>
        <taxon>Bacteria</taxon>
        <taxon>Pseudomonadati</taxon>
        <taxon>Pseudomonadota</taxon>
        <taxon>Alphaproteobacteria</taxon>
        <taxon>Rhodobacterales</taxon>
        <taxon>Paracoccaceae</taxon>
        <taxon>Pseudooceanicola</taxon>
    </lineage>
</organism>
<name>A0A418SD31_9RHOB</name>
<dbReference type="Gene3D" id="1.10.1130.10">
    <property type="entry name" value="Flavocytochrome C3, Chain A"/>
    <property type="match status" value="1"/>
</dbReference>
<dbReference type="InterPro" id="IPR036280">
    <property type="entry name" value="Multihaem_cyt_sf"/>
</dbReference>
<dbReference type="AlphaFoldDB" id="A0A418SD31"/>
<keyword evidence="2" id="KW-1185">Reference proteome</keyword>
<sequence>MAKRFGPLAPLFAMTCGLLLLAGGHFALGQEAEGEDTTDAVPYAMPKSGPFSPSDIEIQNNQAISDWFRSGHADAASEAFSHWDEEEVVNPVCATCHSGEGFRDFHGLDGTPAGSVEGPINTGGVVDCGTCHNPGLAGIREVAFPSGLMHPVEGVEAACMTCHQGRTSGKDVEAATADRDLDTPSADLRFINPHYATAAASWLGGYGGAGYHYAGKEYSGRFFHARPVSSCNSCHEPHTLEIEFDTCLTCHEASSVEEIRIARQSYDGSGDLSKGIRSDIQANAAVLMALIEDYTRDIAGAAFVYDSHRYPYFFADANADGLADEQDGQPVAFSSWTPRSLRAVYNWKLIAADPGNFAHNPPYMLELLHDSIEDLSGSLGQDVQDMGILR</sequence>
<gene>
    <name evidence="1" type="primary">omcC</name>
    <name evidence="1" type="ORF">PSAL_035730</name>
</gene>
<dbReference type="SUPFAM" id="SSF48695">
    <property type="entry name" value="Multiheme cytochromes"/>
    <property type="match status" value="1"/>
</dbReference>